<name>A0A8A4TNS7_SULCO</name>
<organism evidence="5 6">
    <name type="scientific">Sulfidibacter corallicola</name>
    <dbReference type="NCBI Taxonomy" id="2818388"/>
    <lineage>
        <taxon>Bacteria</taxon>
        <taxon>Pseudomonadati</taxon>
        <taxon>Acidobacteriota</taxon>
        <taxon>Holophagae</taxon>
        <taxon>Acanthopleuribacterales</taxon>
        <taxon>Acanthopleuribacteraceae</taxon>
        <taxon>Sulfidibacter</taxon>
    </lineage>
</organism>
<keyword evidence="6" id="KW-1185">Reference proteome</keyword>
<evidence type="ECO:0000313" key="5">
    <source>
        <dbReference type="EMBL" id="QTD51626.1"/>
    </source>
</evidence>
<dbReference type="InterPro" id="IPR003313">
    <property type="entry name" value="AraC-bd"/>
</dbReference>
<dbReference type="SUPFAM" id="SSF46689">
    <property type="entry name" value="Homeodomain-like"/>
    <property type="match status" value="2"/>
</dbReference>
<dbReference type="PANTHER" id="PTHR46796">
    <property type="entry name" value="HTH-TYPE TRANSCRIPTIONAL ACTIVATOR RHAS-RELATED"/>
    <property type="match status" value="1"/>
</dbReference>
<dbReference type="PANTHER" id="PTHR46796:SF2">
    <property type="entry name" value="TRANSCRIPTIONAL REGULATORY PROTEIN"/>
    <property type="match status" value="1"/>
</dbReference>
<evidence type="ECO:0000256" key="3">
    <source>
        <dbReference type="ARBA" id="ARBA00023163"/>
    </source>
</evidence>
<evidence type="ECO:0000256" key="2">
    <source>
        <dbReference type="ARBA" id="ARBA00023125"/>
    </source>
</evidence>
<evidence type="ECO:0000259" key="4">
    <source>
        <dbReference type="PROSITE" id="PS01124"/>
    </source>
</evidence>
<keyword evidence="2" id="KW-0238">DNA-binding</keyword>
<proteinExistence type="predicted"/>
<dbReference type="PROSITE" id="PS01124">
    <property type="entry name" value="HTH_ARAC_FAMILY_2"/>
    <property type="match status" value="1"/>
</dbReference>
<dbReference type="RefSeq" id="WP_237381754.1">
    <property type="nucleotide sequence ID" value="NZ_CP071793.1"/>
</dbReference>
<keyword evidence="1" id="KW-0805">Transcription regulation</keyword>
<evidence type="ECO:0000313" key="6">
    <source>
        <dbReference type="Proteomes" id="UP000663929"/>
    </source>
</evidence>
<dbReference type="InterPro" id="IPR009057">
    <property type="entry name" value="Homeodomain-like_sf"/>
</dbReference>
<dbReference type="KEGG" id="scor:J3U87_04080"/>
<feature type="domain" description="HTH araC/xylS-type" evidence="4">
    <location>
        <begin position="180"/>
        <end position="277"/>
    </location>
</feature>
<dbReference type="AlphaFoldDB" id="A0A8A4TNS7"/>
<dbReference type="Gene3D" id="1.10.10.60">
    <property type="entry name" value="Homeodomain-like"/>
    <property type="match status" value="1"/>
</dbReference>
<evidence type="ECO:0000256" key="1">
    <source>
        <dbReference type="ARBA" id="ARBA00023015"/>
    </source>
</evidence>
<dbReference type="GO" id="GO:0043565">
    <property type="term" value="F:sequence-specific DNA binding"/>
    <property type="evidence" value="ECO:0007669"/>
    <property type="project" value="InterPro"/>
</dbReference>
<protein>
    <submittedName>
        <fullName evidence="5">AraC family transcriptional regulator</fullName>
    </submittedName>
</protein>
<dbReference type="InterPro" id="IPR037923">
    <property type="entry name" value="HTH-like"/>
</dbReference>
<dbReference type="GO" id="GO:0003700">
    <property type="term" value="F:DNA-binding transcription factor activity"/>
    <property type="evidence" value="ECO:0007669"/>
    <property type="project" value="InterPro"/>
</dbReference>
<gene>
    <name evidence="5" type="ORF">J3U87_04080</name>
</gene>
<dbReference type="InterPro" id="IPR050204">
    <property type="entry name" value="AraC_XylS_family_regulators"/>
</dbReference>
<dbReference type="InterPro" id="IPR018060">
    <property type="entry name" value="HTH_AraC"/>
</dbReference>
<dbReference type="SMART" id="SM00342">
    <property type="entry name" value="HTH_ARAC"/>
    <property type="match status" value="1"/>
</dbReference>
<dbReference type="Proteomes" id="UP000663929">
    <property type="component" value="Chromosome"/>
</dbReference>
<dbReference type="SUPFAM" id="SSF51215">
    <property type="entry name" value="Regulatory protein AraC"/>
    <property type="match status" value="1"/>
</dbReference>
<dbReference type="EMBL" id="CP071793">
    <property type="protein sequence ID" value="QTD51626.1"/>
    <property type="molecule type" value="Genomic_DNA"/>
</dbReference>
<reference evidence="5" key="1">
    <citation type="submission" date="2021-03" db="EMBL/GenBank/DDBJ databases">
        <title>Acanthopleuribacteraceae sp. M133.</title>
        <authorList>
            <person name="Wang G."/>
        </authorList>
    </citation>
    <scope>NUCLEOTIDE SEQUENCE</scope>
    <source>
        <strain evidence="5">M133</strain>
    </source>
</reference>
<dbReference type="Pfam" id="PF02311">
    <property type="entry name" value="AraC_binding"/>
    <property type="match status" value="1"/>
</dbReference>
<accession>A0A8A4TNS7</accession>
<sequence>MCDPFSNEPYPSARPLNERGDWVLRAPGELERLEAYFAGVAYAPHSHDTYALAWTLGGVQSFTYRGAARHSLAGRTLVLHPDEKHDGRAGTEIGFHYRVVYVAPEQIQLALGGKPLPFIEGGISEDPRLDRAVAALLREFDQPLEPLQGQDALFDLAVALDGASTTPSGQRKSFDYRAADLARQYLCDCLDQPIQLDDLEDVSGRNRWQLSRDFRLLFGTSPYRYLIMRRLDRAKGLMIRGESLAGIAIDCGFSDQSHMTRQFRKAYGMTPKQWLKTLGIALQK</sequence>
<keyword evidence="3" id="KW-0804">Transcription</keyword>
<dbReference type="Pfam" id="PF12833">
    <property type="entry name" value="HTH_18"/>
    <property type="match status" value="1"/>
</dbReference>